<evidence type="ECO:0000256" key="5">
    <source>
        <dbReference type="SAM" id="Phobius"/>
    </source>
</evidence>
<feature type="transmembrane region" description="Helical" evidence="5">
    <location>
        <begin position="88"/>
        <end position="110"/>
    </location>
</feature>
<dbReference type="Proteomes" id="UP001500879">
    <property type="component" value="Unassembled WGS sequence"/>
</dbReference>
<evidence type="ECO:0000313" key="7">
    <source>
        <dbReference type="Proteomes" id="UP001500879"/>
    </source>
</evidence>
<comment type="caution">
    <text evidence="6">The sequence shown here is derived from an EMBL/GenBank/DDBJ whole genome shotgun (WGS) entry which is preliminary data.</text>
</comment>
<dbReference type="EMBL" id="BAAABX010000075">
    <property type="protein sequence ID" value="GAA0434065.1"/>
    <property type="molecule type" value="Genomic_DNA"/>
</dbReference>
<evidence type="ECO:0000313" key="6">
    <source>
        <dbReference type="EMBL" id="GAA0434065.1"/>
    </source>
</evidence>
<comment type="subcellular location">
    <subcellularLocation>
        <location evidence="1">Membrane</location>
        <topology evidence="1">Multi-pass membrane protein</topology>
    </subcellularLocation>
</comment>
<keyword evidence="2 5" id="KW-0812">Transmembrane</keyword>
<dbReference type="SUPFAM" id="SSF144091">
    <property type="entry name" value="Rhomboid-like"/>
    <property type="match status" value="1"/>
</dbReference>
<name>A0ABN0Z562_9ACTN</name>
<evidence type="ECO:0000256" key="3">
    <source>
        <dbReference type="ARBA" id="ARBA00022989"/>
    </source>
</evidence>
<dbReference type="InterPro" id="IPR046862">
    <property type="entry name" value="Rhomboid_2"/>
</dbReference>
<feature type="transmembrane region" description="Helical" evidence="5">
    <location>
        <begin position="12"/>
        <end position="29"/>
    </location>
</feature>
<dbReference type="RefSeq" id="WP_344031959.1">
    <property type="nucleotide sequence ID" value="NZ_BAAABX010000075.1"/>
</dbReference>
<organism evidence="6 7">
    <name type="scientific">Streptomyces luteireticuli</name>
    <dbReference type="NCBI Taxonomy" id="173858"/>
    <lineage>
        <taxon>Bacteria</taxon>
        <taxon>Bacillati</taxon>
        <taxon>Actinomycetota</taxon>
        <taxon>Actinomycetes</taxon>
        <taxon>Kitasatosporales</taxon>
        <taxon>Streptomycetaceae</taxon>
        <taxon>Streptomyces</taxon>
    </lineage>
</organism>
<dbReference type="InterPro" id="IPR035952">
    <property type="entry name" value="Rhomboid-like_sf"/>
</dbReference>
<accession>A0ABN0Z562</accession>
<evidence type="ECO:0000256" key="2">
    <source>
        <dbReference type="ARBA" id="ARBA00022692"/>
    </source>
</evidence>
<reference evidence="6 7" key="1">
    <citation type="journal article" date="2019" name="Int. J. Syst. Evol. Microbiol.">
        <title>The Global Catalogue of Microorganisms (GCM) 10K type strain sequencing project: providing services to taxonomists for standard genome sequencing and annotation.</title>
        <authorList>
            <consortium name="The Broad Institute Genomics Platform"/>
            <consortium name="The Broad Institute Genome Sequencing Center for Infectious Disease"/>
            <person name="Wu L."/>
            <person name="Ma J."/>
        </authorList>
    </citation>
    <scope>NUCLEOTIDE SEQUENCE [LARGE SCALE GENOMIC DNA]</scope>
    <source>
        <strain evidence="6 7">JCM 4788</strain>
    </source>
</reference>
<dbReference type="Gene3D" id="1.20.1540.10">
    <property type="entry name" value="Rhomboid-like"/>
    <property type="match status" value="1"/>
</dbReference>
<keyword evidence="3 5" id="KW-1133">Transmembrane helix</keyword>
<proteinExistence type="predicted"/>
<dbReference type="Pfam" id="PF20401">
    <property type="entry name" value="Rhomboid_2"/>
    <property type="match status" value="1"/>
</dbReference>
<feature type="transmembrane region" description="Helical" evidence="5">
    <location>
        <begin position="61"/>
        <end position="82"/>
    </location>
</feature>
<keyword evidence="4 5" id="KW-0472">Membrane</keyword>
<evidence type="ECO:0000256" key="1">
    <source>
        <dbReference type="ARBA" id="ARBA00004141"/>
    </source>
</evidence>
<keyword evidence="7" id="KW-1185">Reference proteome</keyword>
<evidence type="ECO:0000256" key="4">
    <source>
        <dbReference type="ARBA" id="ARBA00023136"/>
    </source>
</evidence>
<evidence type="ECO:0008006" key="8">
    <source>
        <dbReference type="Google" id="ProtNLM"/>
    </source>
</evidence>
<sequence length="196" mass="20713">MTITALPVRLAPAYVGTVQLGALAARRLLNPARRARLLRRCSTNVDNLSAGRWDTLVTSALVVEAPMDLGYALLLLAVLGYTEYAYGAWWAAGAFAWGHVGASLLVYGGLRAVRAGQRTRSATDVGTSYGRNAVLGFLAASLPAGRWRTVACSALLALAVRPLATRRPDFTDAGHLTALLLGLGLGAGRERTLALR</sequence>
<gene>
    <name evidence="6" type="ORF">GCM10010357_64470</name>
</gene>
<protein>
    <recommendedName>
        <fullName evidence="8">Rhomboid family intramembrane serine protease</fullName>
    </recommendedName>
</protein>